<dbReference type="EMBL" id="LT854255">
    <property type="protein sequence ID" value="SMR48153.1"/>
    <property type="molecule type" value="Genomic_DNA"/>
</dbReference>
<keyword evidence="1" id="KW-0732">Signal</keyword>
<name>A0A2H1G3M3_ZYMTR</name>
<evidence type="ECO:0008006" key="4">
    <source>
        <dbReference type="Google" id="ProtNLM"/>
    </source>
</evidence>
<dbReference type="AlphaFoldDB" id="A0A2H1G3M3"/>
<sequence length="81" mass="8580">MHIFAIFVLLGMVVAENAVEPAPGTCAQSCFYGGPGNPYRCQAANCNTYTCNDAAKCGGQNDICRPDGFGTAYCHDVPRVD</sequence>
<proteinExistence type="predicted"/>
<evidence type="ECO:0000313" key="3">
    <source>
        <dbReference type="Proteomes" id="UP000245764"/>
    </source>
</evidence>
<accession>A0A2H1G3M3</accession>
<dbReference type="Proteomes" id="UP000245764">
    <property type="component" value="Chromosome 3"/>
</dbReference>
<feature type="signal peptide" evidence="1">
    <location>
        <begin position="1"/>
        <end position="15"/>
    </location>
</feature>
<gene>
    <name evidence="2" type="ORF">ZT1E4_G3542</name>
</gene>
<evidence type="ECO:0000313" key="2">
    <source>
        <dbReference type="EMBL" id="SMR48153.1"/>
    </source>
</evidence>
<reference evidence="3" key="1">
    <citation type="submission" date="2017-05" db="EMBL/GenBank/DDBJ databases">
        <authorList>
            <person name="Song R."/>
            <person name="Chenine A.L."/>
            <person name="Ruprecht R.M."/>
        </authorList>
    </citation>
    <scope>NUCLEOTIDE SEQUENCE [LARGE SCALE GENOMIC DNA]</scope>
</reference>
<organism evidence="2 3">
    <name type="scientific">Zymoseptoria tritici ST99CH_1E4</name>
    <dbReference type="NCBI Taxonomy" id="1276532"/>
    <lineage>
        <taxon>Eukaryota</taxon>
        <taxon>Fungi</taxon>
        <taxon>Dikarya</taxon>
        <taxon>Ascomycota</taxon>
        <taxon>Pezizomycotina</taxon>
        <taxon>Dothideomycetes</taxon>
        <taxon>Dothideomycetidae</taxon>
        <taxon>Mycosphaerellales</taxon>
        <taxon>Mycosphaerellaceae</taxon>
        <taxon>Zymoseptoria</taxon>
    </lineage>
</organism>
<protein>
    <recommendedName>
        <fullName evidence="4">Chitin-binding type-1 domain-containing protein</fullName>
    </recommendedName>
</protein>
<feature type="chain" id="PRO_5013863702" description="Chitin-binding type-1 domain-containing protein" evidence="1">
    <location>
        <begin position="16"/>
        <end position="81"/>
    </location>
</feature>
<evidence type="ECO:0000256" key="1">
    <source>
        <dbReference type="SAM" id="SignalP"/>
    </source>
</evidence>